<evidence type="ECO:0000259" key="3">
    <source>
        <dbReference type="PROSITE" id="PS51186"/>
    </source>
</evidence>
<name>A0A4Q5LS23_9SPHI</name>
<protein>
    <submittedName>
        <fullName evidence="4">GNAT family N-acetyltransferase</fullName>
    </submittedName>
</protein>
<dbReference type="InterPro" id="IPR000182">
    <property type="entry name" value="GNAT_dom"/>
</dbReference>
<dbReference type="PANTHER" id="PTHR43420:SF47">
    <property type="entry name" value="N-ACETYLTRANSFERASE DOMAIN-CONTAINING PROTEIN"/>
    <property type="match status" value="1"/>
</dbReference>
<dbReference type="SUPFAM" id="SSF55729">
    <property type="entry name" value="Acyl-CoA N-acyltransferases (Nat)"/>
    <property type="match status" value="1"/>
</dbReference>
<dbReference type="AlphaFoldDB" id="A0A4Q5LS23"/>
<dbReference type="Proteomes" id="UP000293331">
    <property type="component" value="Unassembled WGS sequence"/>
</dbReference>
<dbReference type="CDD" id="cd04301">
    <property type="entry name" value="NAT_SF"/>
    <property type="match status" value="1"/>
</dbReference>
<evidence type="ECO:0000256" key="1">
    <source>
        <dbReference type="ARBA" id="ARBA00022679"/>
    </source>
</evidence>
<keyword evidence="1 4" id="KW-0808">Transferase</keyword>
<keyword evidence="2" id="KW-0012">Acyltransferase</keyword>
<keyword evidence="5" id="KW-1185">Reference proteome</keyword>
<evidence type="ECO:0000313" key="4">
    <source>
        <dbReference type="EMBL" id="RYU92368.1"/>
    </source>
</evidence>
<dbReference type="Gene3D" id="3.40.630.30">
    <property type="match status" value="1"/>
</dbReference>
<feature type="domain" description="N-acetyltransferase" evidence="3">
    <location>
        <begin position="5"/>
        <end position="174"/>
    </location>
</feature>
<proteinExistence type="predicted"/>
<evidence type="ECO:0000256" key="2">
    <source>
        <dbReference type="ARBA" id="ARBA00023315"/>
    </source>
</evidence>
<evidence type="ECO:0000313" key="5">
    <source>
        <dbReference type="Proteomes" id="UP000293331"/>
    </source>
</evidence>
<sequence>MALPVQIKRVAASDAGTLLLLSRQTFYDAFLHRNKREDMDAYAATAFITSRFEQELNNPDSEFYYAMVDDAIAGYIKLNYRNAQTDLQDPNALEVERIYVLQQYQGQQIGKHLLNFAIQTATENNLKYIWLGVWDQNTRAISFYQRNGFIQFGSHPFVLGKDKQTDVLMKKVLNRD</sequence>
<dbReference type="EMBL" id="SEWG01000001">
    <property type="protein sequence ID" value="RYU92368.1"/>
    <property type="molecule type" value="Genomic_DNA"/>
</dbReference>
<dbReference type="InterPro" id="IPR016181">
    <property type="entry name" value="Acyl_CoA_acyltransferase"/>
</dbReference>
<gene>
    <name evidence="4" type="ORF">EWM62_02720</name>
</gene>
<dbReference type="OrthoDB" id="7205533at2"/>
<dbReference type="InterPro" id="IPR050680">
    <property type="entry name" value="YpeA/RimI_acetyltransf"/>
</dbReference>
<organism evidence="4 5">
    <name type="scientific">Mucilaginibacter terrigena</name>
    <dbReference type="NCBI Taxonomy" id="2492395"/>
    <lineage>
        <taxon>Bacteria</taxon>
        <taxon>Pseudomonadati</taxon>
        <taxon>Bacteroidota</taxon>
        <taxon>Sphingobacteriia</taxon>
        <taxon>Sphingobacteriales</taxon>
        <taxon>Sphingobacteriaceae</taxon>
        <taxon>Mucilaginibacter</taxon>
    </lineage>
</organism>
<dbReference type="PANTHER" id="PTHR43420">
    <property type="entry name" value="ACETYLTRANSFERASE"/>
    <property type="match status" value="1"/>
</dbReference>
<accession>A0A4Q5LS23</accession>
<dbReference type="Pfam" id="PF00583">
    <property type="entry name" value="Acetyltransf_1"/>
    <property type="match status" value="1"/>
</dbReference>
<reference evidence="4 5" key="1">
    <citation type="submission" date="2019-02" db="EMBL/GenBank/DDBJ databases">
        <title>Bacterial novel species Mucilaginibacter sp. 17JY9-4 isolated from soil.</title>
        <authorList>
            <person name="Jung H.-Y."/>
        </authorList>
    </citation>
    <scope>NUCLEOTIDE SEQUENCE [LARGE SCALE GENOMIC DNA]</scope>
    <source>
        <strain evidence="4 5">17JY9-4</strain>
    </source>
</reference>
<dbReference type="PROSITE" id="PS51186">
    <property type="entry name" value="GNAT"/>
    <property type="match status" value="1"/>
</dbReference>
<dbReference type="RefSeq" id="WP_129875095.1">
    <property type="nucleotide sequence ID" value="NZ_SEWG01000001.1"/>
</dbReference>
<dbReference type="GO" id="GO:0016747">
    <property type="term" value="F:acyltransferase activity, transferring groups other than amino-acyl groups"/>
    <property type="evidence" value="ECO:0007669"/>
    <property type="project" value="InterPro"/>
</dbReference>
<comment type="caution">
    <text evidence="4">The sequence shown here is derived from an EMBL/GenBank/DDBJ whole genome shotgun (WGS) entry which is preliminary data.</text>
</comment>